<evidence type="ECO:0000256" key="1">
    <source>
        <dbReference type="SAM" id="Coils"/>
    </source>
</evidence>
<name>A0A9X2J806_9GAMM</name>
<proteinExistence type="predicted"/>
<dbReference type="EMBL" id="JALBWM010000126">
    <property type="protein sequence ID" value="MCO1336360.1"/>
    <property type="molecule type" value="Genomic_DNA"/>
</dbReference>
<dbReference type="AlphaFoldDB" id="A0A9X2J806"/>
<feature type="chain" id="PRO_5040840356" evidence="2">
    <location>
        <begin position="20"/>
        <end position="152"/>
    </location>
</feature>
<organism evidence="3 4">
    <name type="scientific">Microbulbifer okhotskensis</name>
    <dbReference type="NCBI Taxonomy" id="2926617"/>
    <lineage>
        <taxon>Bacteria</taxon>
        <taxon>Pseudomonadati</taxon>
        <taxon>Pseudomonadota</taxon>
        <taxon>Gammaproteobacteria</taxon>
        <taxon>Cellvibrionales</taxon>
        <taxon>Microbulbiferaceae</taxon>
        <taxon>Microbulbifer</taxon>
    </lineage>
</organism>
<accession>A0A9X2J806</accession>
<comment type="caution">
    <text evidence="3">The sequence shown here is derived from an EMBL/GenBank/DDBJ whole genome shotgun (WGS) entry which is preliminary data.</text>
</comment>
<keyword evidence="4" id="KW-1185">Reference proteome</keyword>
<feature type="coiled-coil region" evidence="1">
    <location>
        <begin position="22"/>
        <end position="80"/>
    </location>
</feature>
<evidence type="ECO:0000313" key="4">
    <source>
        <dbReference type="Proteomes" id="UP001139028"/>
    </source>
</evidence>
<reference evidence="3" key="1">
    <citation type="journal article" date="2022" name="Arch. Microbiol.">
        <title>Microbulbifer okhotskensis sp. nov., isolated from a deep bottom sediment of the Okhotsk Sea.</title>
        <authorList>
            <person name="Romanenko L."/>
            <person name="Kurilenko V."/>
            <person name="Otstavnykh N."/>
            <person name="Velansky P."/>
            <person name="Isaeva M."/>
            <person name="Mikhailov V."/>
        </authorList>
    </citation>
    <scope>NUCLEOTIDE SEQUENCE</scope>
    <source>
        <strain evidence="3">OS29</strain>
    </source>
</reference>
<keyword evidence="1" id="KW-0175">Coiled coil</keyword>
<feature type="signal peptide" evidence="2">
    <location>
        <begin position="1"/>
        <end position="19"/>
    </location>
</feature>
<evidence type="ECO:0000256" key="2">
    <source>
        <dbReference type="SAM" id="SignalP"/>
    </source>
</evidence>
<sequence length="152" mass="17350">MRSLPLLISFILFSTSAFAHDNYQTAEEIRTLKKEVVKLRKEVRSGHDRNHETGDLKKEVVRLRKNVHQLQDLILELQASIEAQSQIVQPEVVVQPIPVTERPKWACYMKDMRAGGMHSKGFSRVEAKGRLLETCSQRGGVCFENNITCSDE</sequence>
<keyword evidence="2" id="KW-0732">Signal</keyword>
<gene>
    <name evidence="3" type="ORF">MO867_18670</name>
</gene>
<dbReference type="RefSeq" id="WP_252471968.1">
    <property type="nucleotide sequence ID" value="NZ_JALBWM010000126.1"/>
</dbReference>
<dbReference type="Proteomes" id="UP001139028">
    <property type="component" value="Unassembled WGS sequence"/>
</dbReference>
<protein>
    <submittedName>
        <fullName evidence="3">Uncharacterized protein</fullName>
    </submittedName>
</protein>
<evidence type="ECO:0000313" key="3">
    <source>
        <dbReference type="EMBL" id="MCO1336360.1"/>
    </source>
</evidence>